<dbReference type="Pfam" id="PF05328">
    <property type="entry name" value="CybS"/>
    <property type="match status" value="1"/>
</dbReference>
<keyword evidence="5 12" id="KW-0999">Mitochondrion inner membrane</keyword>
<evidence type="ECO:0000313" key="14">
    <source>
        <dbReference type="Proteomes" id="UP001515480"/>
    </source>
</evidence>
<keyword evidence="4" id="KW-0812">Transmembrane</keyword>
<dbReference type="PANTHER" id="PTHR13337:SF2">
    <property type="entry name" value="SUCCINATE DEHYDROGENASE [UBIQUINONE] CYTOCHROME B SMALL SUBUNIT, MITOCHONDRIAL"/>
    <property type="match status" value="1"/>
</dbReference>
<gene>
    <name evidence="13" type="ORF">AB1Y20_009738</name>
</gene>
<dbReference type="GO" id="GO:0046872">
    <property type="term" value="F:metal ion binding"/>
    <property type="evidence" value="ECO:0007669"/>
    <property type="project" value="UniProtKB-KW"/>
</dbReference>
<keyword evidence="11" id="KW-0479">Metal-binding</keyword>
<dbReference type="InterPro" id="IPR034804">
    <property type="entry name" value="SQR/QFR_C/D"/>
</dbReference>
<evidence type="ECO:0000256" key="4">
    <source>
        <dbReference type="ARBA" id="ARBA00022692"/>
    </source>
</evidence>
<evidence type="ECO:0000256" key="12">
    <source>
        <dbReference type="RuleBase" id="RU364031"/>
    </source>
</evidence>
<evidence type="ECO:0000256" key="8">
    <source>
        <dbReference type="ARBA" id="ARBA00023128"/>
    </source>
</evidence>
<comment type="caution">
    <text evidence="13">The sequence shown here is derived from an EMBL/GenBank/DDBJ whole genome shotgun (WGS) entry which is preliminary data.</text>
</comment>
<evidence type="ECO:0000256" key="9">
    <source>
        <dbReference type="ARBA" id="ARBA00023136"/>
    </source>
</evidence>
<comment type="similarity">
    <text evidence="2 12">Belongs to the CybS family.</text>
</comment>
<evidence type="ECO:0000256" key="5">
    <source>
        <dbReference type="ARBA" id="ARBA00022792"/>
    </source>
</evidence>
<dbReference type="EMBL" id="JBGBPQ010000002">
    <property type="protein sequence ID" value="KAL1528388.1"/>
    <property type="molecule type" value="Genomic_DNA"/>
</dbReference>
<keyword evidence="7" id="KW-1133">Transmembrane helix</keyword>
<keyword evidence="14" id="KW-1185">Reference proteome</keyword>
<evidence type="ECO:0000256" key="7">
    <source>
        <dbReference type="ARBA" id="ARBA00022989"/>
    </source>
</evidence>
<reference evidence="13 14" key="1">
    <citation type="journal article" date="2024" name="Science">
        <title>Giant polyketide synthase enzymes in the biosynthesis of giant marine polyether toxins.</title>
        <authorList>
            <person name="Fallon T.R."/>
            <person name="Shende V.V."/>
            <person name="Wierzbicki I.H."/>
            <person name="Pendleton A.L."/>
            <person name="Watervoot N.F."/>
            <person name="Auber R.P."/>
            <person name="Gonzalez D.J."/>
            <person name="Wisecaver J.H."/>
            <person name="Moore B.S."/>
        </authorList>
    </citation>
    <scope>NUCLEOTIDE SEQUENCE [LARGE SCALE GENOMIC DNA]</scope>
    <source>
        <strain evidence="13 14">12B1</strain>
    </source>
</reference>
<comment type="subcellular location">
    <subcellularLocation>
        <location evidence="1 12">Mitochondrion inner membrane</location>
        <topology evidence="1 12">Multi-pass membrane protein</topology>
    </subcellularLocation>
</comment>
<name>A0AB34K567_PRYPA</name>
<keyword evidence="9 12" id="KW-0472">Membrane</keyword>
<protein>
    <recommendedName>
        <fullName evidence="12">Succinate dehydrogenase [ubiquinone] cytochrome b small subunit</fullName>
    </recommendedName>
</protein>
<evidence type="ECO:0000256" key="11">
    <source>
        <dbReference type="PIRSR" id="PIRSR607992-2"/>
    </source>
</evidence>
<evidence type="ECO:0000256" key="6">
    <source>
        <dbReference type="ARBA" id="ARBA00022946"/>
    </source>
</evidence>
<evidence type="ECO:0000256" key="2">
    <source>
        <dbReference type="ARBA" id="ARBA00007294"/>
    </source>
</evidence>
<dbReference type="GO" id="GO:0048039">
    <property type="term" value="F:ubiquinone binding"/>
    <property type="evidence" value="ECO:0007669"/>
    <property type="project" value="TreeGrafter"/>
</dbReference>
<dbReference type="Gene3D" id="1.20.1300.10">
    <property type="entry name" value="Fumarate reductase/succinate dehydrogenase, transmembrane subunit"/>
    <property type="match status" value="1"/>
</dbReference>
<keyword evidence="11" id="KW-0408">Iron</keyword>
<accession>A0AB34K567</accession>
<sequence>MLSRLLLRPAAGARAYRAARPQQSMDIVNADGSSKMISLWHKCNLALLGLAPVAFVLSPSALNKPIDLALALALPFHAHVGMNMVLTDYTKKILGKGALGPMRLVMVGITGTTTLGLLKLSVTGPGITETVKSLWRTKQ</sequence>
<dbReference type="GO" id="GO:0006099">
    <property type="term" value="P:tricarboxylic acid cycle"/>
    <property type="evidence" value="ECO:0007669"/>
    <property type="project" value="TreeGrafter"/>
</dbReference>
<dbReference type="GO" id="GO:0020037">
    <property type="term" value="F:heme binding"/>
    <property type="evidence" value="ECO:0007669"/>
    <property type="project" value="TreeGrafter"/>
</dbReference>
<dbReference type="GO" id="GO:0006121">
    <property type="term" value="P:mitochondrial electron transport, succinate to ubiquinone"/>
    <property type="evidence" value="ECO:0007669"/>
    <property type="project" value="TreeGrafter"/>
</dbReference>
<dbReference type="Proteomes" id="UP001515480">
    <property type="component" value="Unassembled WGS sequence"/>
</dbReference>
<evidence type="ECO:0000256" key="10">
    <source>
        <dbReference type="PIRSR" id="PIRSR607992-1"/>
    </source>
</evidence>
<dbReference type="AlphaFoldDB" id="A0AB34K567"/>
<evidence type="ECO:0000313" key="13">
    <source>
        <dbReference type="EMBL" id="KAL1528388.1"/>
    </source>
</evidence>
<feature type="binding site" description="axial binding residue" evidence="11">
    <location>
        <position position="77"/>
    </location>
    <ligand>
        <name>heme b</name>
        <dbReference type="ChEBI" id="CHEBI:60344"/>
        <note>ligand shared with SDHC</note>
    </ligand>
    <ligandPart>
        <name>Fe</name>
        <dbReference type="ChEBI" id="CHEBI:18248"/>
    </ligandPart>
</feature>
<keyword evidence="6 12" id="KW-0809">Transit peptide</keyword>
<evidence type="ECO:0000256" key="3">
    <source>
        <dbReference type="ARBA" id="ARBA00022448"/>
    </source>
</evidence>
<feature type="binding site" evidence="10">
    <location>
        <position position="89"/>
    </location>
    <ligand>
        <name>a ubiquinone</name>
        <dbReference type="ChEBI" id="CHEBI:16389"/>
        <note>ligand shared with IP/SDHB</note>
    </ligand>
</feature>
<dbReference type="SUPFAM" id="SSF81343">
    <property type="entry name" value="Fumarate reductase respiratory complex transmembrane subunits"/>
    <property type="match status" value="1"/>
</dbReference>
<dbReference type="GO" id="GO:0005743">
    <property type="term" value="C:mitochondrial inner membrane"/>
    <property type="evidence" value="ECO:0007669"/>
    <property type="project" value="UniProtKB-SubCell"/>
</dbReference>
<dbReference type="InterPro" id="IPR007992">
    <property type="entry name" value="CybS"/>
</dbReference>
<keyword evidence="8 12" id="KW-0496">Mitochondrion</keyword>
<dbReference type="PANTHER" id="PTHR13337">
    <property type="entry name" value="SUCCINATE DEHYDROGENASE"/>
    <property type="match status" value="1"/>
</dbReference>
<proteinExistence type="inferred from homology"/>
<keyword evidence="3" id="KW-0813">Transport</keyword>
<organism evidence="13 14">
    <name type="scientific">Prymnesium parvum</name>
    <name type="common">Toxic golden alga</name>
    <dbReference type="NCBI Taxonomy" id="97485"/>
    <lineage>
        <taxon>Eukaryota</taxon>
        <taxon>Haptista</taxon>
        <taxon>Haptophyta</taxon>
        <taxon>Prymnesiophyceae</taxon>
        <taxon>Prymnesiales</taxon>
        <taxon>Prymnesiaceae</taxon>
        <taxon>Prymnesium</taxon>
    </lineage>
</organism>
<evidence type="ECO:0000256" key="1">
    <source>
        <dbReference type="ARBA" id="ARBA00004448"/>
    </source>
</evidence>